<evidence type="ECO:0000313" key="10">
    <source>
        <dbReference type="Proteomes" id="UP000649179"/>
    </source>
</evidence>
<dbReference type="PANTHER" id="PTHR43386">
    <property type="entry name" value="OLIGOPEPTIDE TRANSPORT SYSTEM PERMEASE PROTEIN APPC"/>
    <property type="match status" value="1"/>
</dbReference>
<evidence type="ECO:0000256" key="6">
    <source>
        <dbReference type="ARBA" id="ARBA00023136"/>
    </source>
</evidence>
<comment type="similarity">
    <text evidence="7">Belongs to the binding-protein-dependent transport system permease family.</text>
</comment>
<name>A0A917BMD6_9ACTN</name>
<dbReference type="GO" id="GO:0005886">
    <property type="term" value="C:plasma membrane"/>
    <property type="evidence" value="ECO:0007669"/>
    <property type="project" value="UniProtKB-SubCell"/>
</dbReference>
<evidence type="ECO:0000256" key="1">
    <source>
        <dbReference type="ARBA" id="ARBA00004651"/>
    </source>
</evidence>
<keyword evidence="10" id="KW-1185">Reference proteome</keyword>
<feature type="transmembrane region" description="Helical" evidence="7">
    <location>
        <begin position="131"/>
        <end position="150"/>
    </location>
</feature>
<evidence type="ECO:0000256" key="5">
    <source>
        <dbReference type="ARBA" id="ARBA00022989"/>
    </source>
</evidence>
<feature type="transmembrane region" description="Helical" evidence="7">
    <location>
        <begin position="103"/>
        <end position="125"/>
    </location>
</feature>
<keyword evidence="5 7" id="KW-1133">Transmembrane helix</keyword>
<dbReference type="PROSITE" id="PS50928">
    <property type="entry name" value="ABC_TM1"/>
    <property type="match status" value="1"/>
</dbReference>
<evidence type="ECO:0000256" key="4">
    <source>
        <dbReference type="ARBA" id="ARBA00022692"/>
    </source>
</evidence>
<keyword evidence="6 7" id="KW-0472">Membrane</keyword>
<dbReference type="InterPro" id="IPR000515">
    <property type="entry name" value="MetI-like"/>
</dbReference>
<evidence type="ECO:0000259" key="8">
    <source>
        <dbReference type="PROSITE" id="PS50928"/>
    </source>
</evidence>
<reference evidence="9" key="2">
    <citation type="submission" date="2020-09" db="EMBL/GenBank/DDBJ databases">
        <authorList>
            <person name="Sun Q."/>
            <person name="Zhou Y."/>
        </authorList>
    </citation>
    <scope>NUCLEOTIDE SEQUENCE</scope>
    <source>
        <strain evidence="9">CGMCC 1.16067</strain>
    </source>
</reference>
<organism evidence="9 10">
    <name type="scientific">Marmoricola endophyticus</name>
    <dbReference type="NCBI Taxonomy" id="2040280"/>
    <lineage>
        <taxon>Bacteria</taxon>
        <taxon>Bacillati</taxon>
        <taxon>Actinomycetota</taxon>
        <taxon>Actinomycetes</taxon>
        <taxon>Propionibacteriales</taxon>
        <taxon>Nocardioidaceae</taxon>
        <taxon>Marmoricola</taxon>
    </lineage>
</organism>
<comment type="caution">
    <text evidence="9">The sequence shown here is derived from an EMBL/GenBank/DDBJ whole genome shotgun (WGS) entry which is preliminary data.</text>
</comment>
<reference evidence="9" key="1">
    <citation type="journal article" date="2014" name="Int. J. Syst. Evol. Microbiol.">
        <title>Complete genome sequence of Corynebacterium casei LMG S-19264T (=DSM 44701T), isolated from a smear-ripened cheese.</title>
        <authorList>
            <consortium name="US DOE Joint Genome Institute (JGI-PGF)"/>
            <person name="Walter F."/>
            <person name="Albersmeier A."/>
            <person name="Kalinowski J."/>
            <person name="Ruckert C."/>
        </authorList>
    </citation>
    <scope>NUCLEOTIDE SEQUENCE</scope>
    <source>
        <strain evidence="9">CGMCC 1.16067</strain>
    </source>
</reference>
<dbReference type="EMBL" id="BMKQ01000001">
    <property type="protein sequence ID" value="GGF50439.1"/>
    <property type="molecule type" value="Genomic_DNA"/>
</dbReference>
<feature type="domain" description="ABC transmembrane type-1" evidence="8">
    <location>
        <begin position="67"/>
        <end position="257"/>
    </location>
</feature>
<keyword evidence="3" id="KW-1003">Cell membrane</keyword>
<dbReference type="RefSeq" id="WP_229660839.1">
    <property type="nucleotide sequence ID" value="NZ_BMKQ01000001.1"/>
</dbReference>
<evidence type="ECO:0000256" key="2">
    <source>
        <dbReference type="ARBA" id="ARBA00022448"/>
    </source>
</evidence>
<gene>
    <name evidence="9" type="ORF">GCM10011519_25480</name>
</gene>
<evidence type="ECO:0000256" key="7">
    <source>
        <dbReference type="RuleBase" id="RU363032"/>
    </source>
</evidence>
<dbReference type="SUPFAM" id="SSF161098">
    <property type="entry name" value="MetI-like"/>
    <property type="match status" value="1"/>
</dbReference>
<keyword evidence="4 7" id="KW-0812">Transmembrane</keyword>
<dbReference type="InterPro" id="IPR035906">
    <property type="entry name" value="MetI-like_sf"/>
</dbReference>
<dbReference type="CDD" id="cd06261">
    <property type="entry name" value="TM_PBP2"/>
    <property type="match status" value="1"/>
</dbReference>
<evidence type="ECO:0000313" key="9">
    <source>
        <dbReference type="EMBL" id="GGF50439.1"/>
    </source>
</evidence>
<protein>
    <submittedName>
        <fullName evidence="9">ABC transporter permease</fullName>
    </submittedName>
</protein>
<proteinExistence type="inferred from homology"/>
<dbReference type="AlphaFoldDB" id="A0A917BMD6"/>
<dbReference type="Pfam" id="PF00528">
    <property type="entry name" value="BPD_transp_1"/>
    <property type="match status" value="1"/>
</dbReference>
<dbReference type="PANTHER" id="PTHR43386:SF25">
    <property type="entry name" value="PEPTIDE ABC TRANSPORTER PERMEASE PROTEIN"/>
    <property type="match status" value="1"/>
</dbReference>
<feature type="transmembrane region" description="Helical" evidence="7">
    <location>
        <begin position="234"/>
        <end position="256"/>
    </location>
</feature>
<dbReference type="Proteomes" id="UP000649179">
    <property type="component" value="Unassembled WGS sequence"/>
</dbReference>
<dbReference type="GO" id="GO:0055085">
    <property type="term" value="P:transmembrane transport"/>
    <property type="evidence" value="ECO:0007669"/>
    <property type="project" value="InterPro"/>
</dbReference>
<feature type="transmembrane region" description="Helical" evidence="7">
    <location>
        <begin position="193"/>
        <end position="214"/>
    </location>
</feature>
<dbReference type="InterPro" id="IPR050366">
    <property type="entry name" value="BP-dependent_transpt_permease"/>
</dbReference>
<evidence type="ECO:0000256" key="3">
    <source>
        <dbReference type="ARBA" id="ARBA00022475"/>
    </source>
</evidence>
<keyword evidence="2 7" id="KW-0813">Transport</keyword>
<accession>A0A917BMD6</accession>
<comment type="subcellular location">
    <subcellularLocation>
        <location evidence="1 7">Cell membrane</location>
        <topology evidence="1 7">Multi-pass membrane protein</topology>
    </subcellularLocation>
</comment>
<feature type="transmembrane region" description="Helical" evidence="7">
    <location>
        <begin position="70"/>
        <end position="91"/>
    </location>
</feature>
<sequence length="276" mass="28393">MSTGTRWIGRVVVGALLVVPLAVALAGPWVAHLAPDSPQAPFSSSTWSPFGTDRLGRDVLAAVLEGGRPLVVTAGLTVAAAYLVGSVVGLAAATTRHAWVDDLLMRPVDVALCFPSLLVVLVAALRSDGSGVAIAVAVGLTLVAPIARFVRMAARDVVQGPAMDALRLQGAGLLDRYARHAAGRLARPVAADLGVRLTAAIYVLASANFIGIGFDTTSPDWAVSVAANKDGLSLAPWSVALPALLIVALVLGLNLLGDAVLGGPDRLRWTRTARRG</sequence>